<proteinExistence type="predicted"/>
<accession>A0A8X6I5C2</accession>
<feature type="compositionally biased region" description="Basic and acidic residues" evidence="1">
    <location>
        <begin position="23"/>
        <end position="74"/>
    </location>
</feature>
<keyword evidence="3" id="KW-1185">Reference proteome</keyword>
<dbReference type="EMBL" id="BMAV01024249">
    <property type="protein sequence ID" value="GFS31447.1"/>
    <property type="molecule type" value="Genomic_DNA"/>
</dbReference>
<evidence type="ECO:0000313" key="3">
    <source>
        <dbReference type="Proteomes" id="UP000886998"/>
    </source>
</evidence>
<evidence type="ECO:0000256" key="1">
    <source>
        <dbReference type="SAM" id="MobiDB-lite"/>
    </source>
</evidence>
<name>A0A8X6I5C2_9ARAC</name>
<feature type="region of interest" description="Disordered" evidence="1">
    <location>
        <begin position="13"/>
        <end position="95"/>
    </location>
</feature>
<reference evidence="2" key="1">
    <citation type="submission" date="2020-08" db="EMBL/GenBank/DDBJ databases">
        <title>Multicomponent nature underlies the extraordinary mechanical properties of spider dragline silk.</title>
        <authorList>
            <person name="Kono N."/>
            <person name="Nakamura H."/>
            <person name="Mori M."/>
            <person name="Yoshida Y."/>
            <person name="Ohtoshi R."/>
            <person name="Malay A.D."/>
            <person name="Moran D.A.P."/>
            <person name="Tomita M."/>
            <person name="Numata K."/>
            <person name="Arakawa K."/>
        </authorList>
    </citation>
    <scope>NUCLEOTIDE SEQUENCE</scope>
</reference>
<feature type="compositionally biased region" description="Basic and acidic residues" evidence="1">
    <location>
        <begin position="81"/>
        <end position="95"/>
    </location>
</feature>
<sequence length="95" mass="10544">MFSRYVVWNLGESTVPFNDDDDHDAHDDDPHDGRDDGGDHDVRDGHDDGGDHDVHDGRGGDHGDHDGHDDDALHPKAFLRHIGEQSSEKQGTKLQ</sequence>
<gene>
    <name evidence="2" type="ORF">TNIN_457271</name>
</gene>
<organism evidence="2 3">
    <name type="scientific">Trichonephila inaurata madagascariensis</name>
    <dbReference type="NCBI Taxonomy" id="2747483"/>
    <lineage>
        <taxon>Eukaryota</taxon>
        <taxon>Metazoa</taxon>
        <taxon>Ecdysozoa</taxon>
        <taxon>Arthropoda</taxon>
        <taxon>Chelicerata</taxon>
        <taxon>Arachnida</taxon>
        <taxon>Araneae</taxon>
        <taxon>Araneomorphae</taxon>
        <taxon>Entelegynae</taxon>
        <taxon>Araneoidea</taxon>
        <taxon>Nephilidae</taxon>
        <taxon>Trichonephila</taxon>
        <taxon>Trichonephila inaurata</taxon>
    </lineage>
</organism>
<evidence type="ECO:0000313" key="2">
    <source>
        <dbReference type="EMBL" id="GFS31447.1"/>
    </source>
</evidence>
<dbReference type="Proteomes" id="UP000886998">
    <property type="component" value="Unassembled WGS sequence"/>
</dbReference>
<dbReference type="AlphaFoldDB" id="A0A8X6I5C2"/>
<comment type="caution">
    <text evidence="2">The sequence shown here is derived from an EMBL/GenBank/DDBJ whole genome shotgun (WGS) entry which is preliminary data.</text>
</comment>
<protein>
    <submittedName>
        <fullName evidence="2">Uncharacterized protein</fullName>
    </submittedName>
</protein>